<dbReference type="NCBIfam" id="TIGR03357">
    <property type="entry name" value="VI_zyme"/>
    <property type="match status" value="1"/>
</dbReference>
<dbReference type="RefSeq" id="WP_096004762.1">
    <property type="nucleotide sequence ID" value="NZ_NTMR01000011.1"/>
</dbReference>
<dbReference type="Gene3D" id="3.10.450.40">
    <property type="match status" value="1"/>
</dbReference>
<dbReference type="PANTHER" id="PTHR38595">
    <property type="entry name" value="CYTOPLASMIC PROTEIN-RELATED"/>
    <property type="match status" value="1"/>
</dbReference>
<feature type="domain" description="IraD/Gp25-like" evidence="1">
    <location>
        <begin position="30"/>
        <end position="114"/>
    </location>
</feature>
<organism evidence="2 3">
    <name type="scientific">Pseudomonas abyssi</name>
    <dbReference type="NCBI Taxonomy" id="170540"/>
    <lineage>
        <taxon>Bacteria</taxon>
        <taxon>Pseudomonadati</taxon>
        <taxon>Pseudomonadota</taxon>
        <taxon>Gammaproteobacteria</taxon>
        <taxon>Pseudomonadales</taxon>
        <taxon>Pseudomonadaceae</taxon>
        <taxon>Pseudomonas</taxon>
    </lineage>
</organism>
<keyword evidence="3" id="KW-1185">Reference proteome</keyword>
<dbReference type="PANTHER" id="PTHR38595:SF2">
    <property type="entry name" value="TYPE VI SECRETION SYSTEM BASEPLATE SUBUNIT TSSE"/>
    <property type="match status" value="1"/>
</dbReference>
<dbReference type="InterPro" id="IPR017737">
    <property type="entry name" value="TssE1-like"/>
</dbReference>
<dbReference type="Pfam" id="PF04965">
    <property type="entry name" value="GPW_gp25"/>
    <property type="match status" value="1"/>
</dbReference>
<comment type="caution">
    <text evidence="2">The sequence shown here is derived from an EMBL/GenBank/DDBJ whole genome shotgun (WGS) entry which is preliminary data.</text>
</comment>
<accession>A0A2A3MI26</accession>
<dbReference type="InterPro" id="IPR053176">
    <property type="entry name" value="T6SS_TssE1-like"/>
</dbReference>
<reference evidence="2 3" key="1">
    <citation type="submission" date="2017-09" db="EMBL/GenBank/DDBJ databases">
        <title>Pseudomonas abyssi sp. nov. isolated from Abyssopelagic Water.</title>
        <authorList>
            <person name="Wei Y."/>
        </authorList>
    </citation>
    <scope>NUCLEOTIDE SEQUENCE [LARGE SCALE GENOMIC DNA]</scope>
    <source>
        <strain evidence="2 3">MT5</strain>
    </source>
</reference>
<proteinExistence type="predicted"/>
<dbReference type="AlphaFoldDB" id="A0A2A3MI26"/>
<dbReference type="InterPro" id="IPR007048">
    <property type="entry name" value="IraD/Gp25-like"/>
</dbReference>
<gene>
    <name evidence="2" type="ORF">CNQ84_10220</name>
</gene>
<protein>
    <submittedName>
        <fullName evidence="2">Type VI secretion system baseplate subunit TssE</fullName>
    </submittedName>
</protein>
<dbReference type="EMBL" id="NTMR01000011">
    <property type="protein sequence ID" value="PBK04468.1"/>
    <property type="molecule type" value="Genomic_DNA"/>
</dbReference>
<sequence>MAAPYYGTLFERLGASAEARGQQPRELSVSASIASHLARMLSARAGSVQMLPDYGLPELNDMRLSLHDTRQQARLAIERFISSYEPRLQQVRVISKGSGTDPLHLTFDIQAKLNLADLQQPVSFCVELDGQGQTRVMHSGSH</sequence>
<dbReference type="SUPFAM" id="SSF160719">
    <property type="entry name" value="gpW/gp25-like"/>
    <property type="match status" value="1"/>
</dbReference>
<name>A0A2A3MI26_9PSED</name>
<dbReference type="Proteomes" id="UP000242313">
    <property type="component" value="Unassembled WGS sequence"/>
</dbReference>
<evidence type="ECO:0000313" key="2">
    <source>
        <dbReference type="EMBL" id="PBK04468.1"/>
    </source>
</evidence>
<evidence type="ECO:0000313" key="3">
    <source>
        <dbReference type="Proteomes" id="UP000242313"/>
    </source>
</evidence>
<evidence type="ECO:0000259" key="1">
    <source>
        <dbReference type="Pfam" id="PF04965"/>
    </source>
</evidence>